<reference evidence="8 9" key="1">
    <citation type="submission" date="2022-05" db="EMBL/GenBank/DDBJ databases">
        <authorList>
            <consortium name="Genoscope - CEA"/>
            <person name="William W."/>
        </authorList>
    </citation>
    <scope>NUCLEOTIDE SEQUENCE [LARGE SCALE GENOMIC DNA]</scope>
</reference>
<feature type="transmembrane region" description="Helical" evidence="7">
    <location>
        <begin position="77"/>
        <end position="97"/>
    </location>
</feature>
<name>A0ABN8LVB8_9CNID</name>
<proteinExistence type="inferred from homology"/>
<evidence type="ECO:0000256" key="2">
    <source>
        <dbReference type="ARBA" id="ARBA00010076"/>
    </source>
</evidence>
<evidence type="ECO:0000256" key="5">
    <source>
        <dbReference type="ARBA" id="ARBA00022989"/>
    </source>
</evidence>
<protein>
    <recommendedName>
        <fullName evidence="10">Lysosomal-associated transmembrane protein 4A</fullName>
    </recommendedName>
</protein>
<comment type="caution">
    <text evidence="8">The sequence shown here is derived from an EMBL/GenBank/DDBJ whole genome shotgun (WGS) entry which is preliminary data.</text>
</comment>
<dbReference type="PANTHER" id="PTHR12479">
    <property type="entry name" value="LYSOSOMAL-ASSOCIATED TRANSMEMBRANE PROTEIN"/>
    <property type="match status" value="1"/>
</dbReference>
<evidence type="ECO:0000313" key="8">
    <source>
        <dbReference type="EMBL" id="CAH3021046.1"/>
    </source>
</evidence>
<evidence type="ECO:0000256" key="4">
    <source>
        <dbReference type="ARBA" id="ARBA00022692"/>
    </source>
</evidence>
<dbReference type="InterPro" id="IPR004687">
    <property type="entry name" value="LAPTM4/5"/>
</dbReference>
<keyword evidence="3" id="KW-0813">Transport</keyword>
<evidence type="ECO:0000313" key="9">
    <source>
        <dbReference type="Proteomes" id="UP001159427"/>
    </source>
</evidence>
<organism evidence="8 9">
    <name type="scientific">Porites evermanni</name>
    <dbReference type="NCBI Taxonomy" id="104178"/>
    <lineage>
        <taxon>Eukaryota</taxon>
        <taxon>Metazoa</taxon>
        <taxon>Cnidaria</taxon>
        <taxon>Anthozoa</taxon>
        <taxon>Hexacorallia</taxon>
        <taxon>Scleractinia</taxon>
        <taxon>Fungiina</taxon>
        <taxon>Poritidae</taxon>
        <taxon>Porites</taxon>
    </lineage>
</organism>
<comment type="similarity">
    <text evidence="2">Belongs to the LAPTM4/LAPTM5 transporter family.</text>
</comment>
<keyword evidence="4 7" id="KW-0812">Transmembrane</keyword>
<evidence type="ECO:0000256" key="1">
    <source>
        <dbReference type="ARBA" id="ARBA00004127"/>
    </source>
</evidence>
<sequence>MKPRRISDDVDGDSSVMKTCCCCMDVRLGTIVLGFCHLLIHIAGVVVLTQMLLHPELYEERYFETYGTTPRSADNSVALAIAFCSFLITVLLIYGAITRQPSYLLPFFCLQVFDFCVNLLGAVGAISYIPELKLMLKNNPNFPLGEAVDKMDMRTLMMTVVVVSVTILSIKAYFIGCVWSCYKILVNYRVKQATSAFLFHVHSDENETQNLLPNYEDAVKDTPHESPPPYTSN</sequence>
<evidence type="ECO:0000256" key="3">
    <source>
        <dbReference type="ARBA" id="ARBA00022448"/>
    </source>
</evidence>
<dbReference type="Proteomes" id="UP001159427">
    <property type="component" value="Unassembled WGS sequence"/>
</dbReference>
<feature type="transmembrane region" description="Helical" evidence="7">
    <location>
        <begin position="31"/>
        <end position="53"/>
    </location>
</feature>
<comment type="subcellular location">
    <subcellularLocation>
        <location evidence="1">Endomembrane system</location>
        <topology evidence="1">Multi-pass membrane protein</topology>
    </subcellularLocation>
</comment>
<evidence type="ECO:0000256" key="7">
    <source>
        <dbReference type="SAM" id="Phobius"/>
    </source>
</evidence>
<feature type="transmembrane region" description="Helical" evidence="7">
    <location>
        <begin position="156"/>
        <end position="182"/>
    </location>
</feature>
<keyword evidence="6 7" id="KW-0472">Membrane</keyword>
<dbReference type="InterPro" id="IPR051115">
    <property type="entry name" value="LAPTM_transporter"/>
</dbReference>
<gene>
    <name evidence="8" type="ORF">PEVE_00009610</name>
</gene>
<dbReference type="PANTHER" id="PTHR12479:SF10">
    <property type="entry name" value="LYSOSOMAL-ASSOCIATED TRANSMEMBRANE PROTEIN"/>
    <property type="match status" value="1"/>
</dbReference>
<keyword evidence="9" id="KW-1185">Reference proteome</keyword>
<dbReference type="Pfam" id="PF03821">
    <property type="entry name" value="Mtp"/>
    <property type="match status" value="2"/>
</dbReference>
<evidence type="ECO:0000256" key="6">
    <source>
        <dbReference type="ARBA" id="ARBA00023136"/>
    </source>
</evidence>
<evidence type="ECO:0008006" key="10">
    <source>
        <dbReference type="Google" id="ProtNLM"/>
    </source>
</evidence>
<accession>A0ABN8LVB8</accession>
<dbReference type="EMBL" id="CALNXI010000167">
    <property type="protein sequence ID" value="CAH3021046.1"/>
    <property type="molecule type" value="Genomic_DNA"/>
</dbReference>
<feature type="transmembrane region" description="Helical" evidence="7">
    <location>
        <begin position="104"/>
        <end position="129"/>
    </location>
</feature>
<keyword evidence="5 7" id="KW-1133">Transmembrane helix</keyword>